<evidence type="ECO:0000256" key="1">
    <source>
        <dbReference type="ARBA" id="ARBA00001947"/>
    </source>
</evidence>
<evidence type="ECO:0000259" key="11">
    <source>
        <dbReference type="Pfam" id="PF19425"/>
    </source>
</evidence>
<dbReference type="Gene3D" id="2.70.70.10">
    <property type="entry name" value="Glucose Permease (Domain IIA)"/>
    <property type="match status" value="1"/>
</dbReference>
<dbReference type="InterPro" id="IPR045834">
    <property type="entry name" value="Csd3_N2"/>
</dbReference>
<evidence type="ECO:0000256" key="3">
    <source>
        <dbReference type="ARBA" id="ARBA00022670"/>
    </source>
</evidence>
<keyword evidence="7" id="KW-0482">Metalloprotease</keyword>
<keyword evidence="4" id="KW-0479">Metal-binding</keyword>
<organism evidence="12 13">
    <name type="scientific">Campylobacter lanienae</name>
    <dbReference type="NCBI Taxonomy" id="75658"/>
    <lineage>
        <taxon>Bacteria</taxon>
        <taxon>Pseudomonadati</taxon>
        <taxon>Campylobacterota</taxon>
        <taxon>Epsilonproteobacteria</taxon>
        <taxon>Campylobacterales</taxon>
        <taxon>Campylobacteraceae</taxon>
        <taxon>Campylobacter</taxon>
    </lineage>
</organism>
<accession>A0ABY3G657</accession>
<evidence type="ECO:0000313" key="12">
    <source>
        <dbReference type="EMBL" id="TWO27798.1"/>
    </source>
</evidence>
<proteinExistence type="predicted"/>
<feature type="domain" description="Csd3-like second N-terminal" evidence="11">
    <location>
        <begin position="117"/>
        <end position="228"/>
    </location>
</feature>
<keyword evidence="13" id="KW-1185">Reference proteome</keyword>
<dbReference type="EMBL" id="VOAV01000030">
    <property type="protein sequence ID" value="TWO27798.1"/>
    <property type="molecule type" value="Genomic_DNA"/>
</dbReference>
<feature type="domain" description="Csd3 N-terminal" evidence="10">
    <location>
        <begin position="25"/>
        <end position="107"/>
    </location>
</feature>
<dbReference type="InterPro" id="IPR016047">
    <property type="entry name" value="M23ase_b-sheet_dom"/>
</dbReference>
<dbReference type="PANTHER" id="PTHR21666:SF288">
    <property type="entry name" value="CELL DIVISION PROTEIN YTFB"/>
    <property type="match status" value="1"/>
</dbReference>
<evidence type="ECO:0000256" key="2">
    <source>
        <dbReference type="ARBA" id="ARBA00004196"/>
    </source>
</evidence>
<dbReference type="Pfam" id="PF01551">
    <property type="entry name" value="Peptidase_M23"/>
    <property type="match status" value="1"/>
</dbReference>
<comment type="cofactor">
    <cofactor evidence="1">
        <name>Zn(2+)</name>
        <dbReference type="ChEBI" id="CHEBI:29105"/>
    </cofactor>
</comment>
<feature type="signal peptide" evidence="8">
    <location>
        <begin position="1"/>
        <end position="17"/>
    </location>
</feature>
<reference evidence="12 13" key="1">
    <citation type="submission" date="2019-07" db="EMBL/GenBank/DDBJ databases">
        <title>Rapid identification of Enteric Bacteria from Whole Genome Sequences (WGS) using Average Nucleotide Identity (ANI).</title>
        <authorList>
            <person name="Lane C."/>
        </authorList>
    </citation>
    <scope>NUCLEOTIDE SEQUENCE [LARGE SCALE GENOMIC DNA]</scope>
    <source>
        <strain evidence="12 13">2013D-9588</strain>
    </source>
</reference>
<evidence type="ECO:0000259" key="9">
    <source>
        <dbReference type="Pfam" id="PF01551"/>
    </source>
</evidence>
<dbReference type="InterPro" id="IPR040653">
    <property type="entry name" value="Csd3_N"/>
</dbReference>
<keyword evidence="6" id="KW-0862">Zinc</keyword>
<feature type="domain" description="M23ase beta-sheet core" evidence="9">
    <location>
        <begin position="240"/>
        <end position="336"/>
    </location>
</feature>
<dbReference type="Pfam" id="PF19425">
    <property type="entry name" value="Csd3_N2"/>
    <property type="match status" value="1"/>
</dbReference>
<dbReference type="InterPro" id="IPR011055">
    <property type="entry name" value="Dup_hybrid_motif"/>
</dbReference>
<keyword evidence="5" id="KW-0378">Hydrolase</keyword>
<evidence type="ECO:0000313" key="13">
    <source>
        <dbReference type="Proteomes" id="UP000321599"/>
    </source>
</evidence>
<dbReference type="Proteomes" id="UP000321599">
    <property type="component" value="Unassembled WGS sequence"/>
</dbReference>
<keyword evidence="3" id="KW-0645">Protease</keyword>
<feature type="chain" id="PRO_5045817618" evidence="8">
    <location>
        <begin position="18"/>
        <end position="388"/>
    </location>
</feature>
<dbReference type="InterPro" id="IPR050570">
    <property type="entry name" value="Cell_wall_metabolism_enzyme"/>
</dbReference>
<evidence type="ECO:0000259" key="10">
    <source>
        <dbReference type="Pfam" id="PF18059"/>
    </source>
</evidence>
<gene>
    <name evidence="12" type="ORF">XK09_07125</name>
</gene>
<keyword evidence="8" id="KW-0732">Signal</keyword>
<dbReference type="Pfam" id="PF18059">
    <property type="entry name" value="Csd3_N"/>
    <property type="match status" value="1"/>
</dbReference>
<comment type="caution">
    <text evidence="12">The sequence shown here is derived from an EMBL/GenBank/DDBJ whole genome shotgun (WGS) entry which is preliminary data.</text>
</comment>
<dbReference type="Gene3D" id="3.10.450.350">
    <property type="match status" value="1"/>
</dbReference>
<evidence type="ECO:0000256" key="6">
    <source>
        <dbReference type="ARBA" id="ARBA00022833"/>
    </source>
</evidence>
<evidence type="ECO:0000256" key="5">
    <source>
        <dbReference type="ARBA" id="ARBA00022801"/>
    </source>
</evidence>
<name>A0ABY3G657_9BACT</name>
<dbReference type="PANTHER" id="PTHR21666">
    <property type="entry name" value="PEPTIDASE-RELATED"/>
    <property type="match status" value="1"/>
</dbReference>
<dbReference type="SUPFAM" id="SSF51261">
    <property type="entry name" value="Duplicated hybrid motif"/>
    <property type="match status" value="1"/>
</dbReference>
<sequence>MMKKFILSILAFMNLQAATTSVEELIWPQGDTFLTFLERHNIPLSIYYNLSGEDKELASELSAGTKFQILRDVNDDISQILLPISNEIQIHIFKDINNHYSMDFIPIVYEVEEMVLNIQIQDSPYKDIKNATNDEILANAFNKSFNGSVNFKTLQKGDRLAIVYERKKRLGKYIGEPNIKVAMIETRGKPNYIYKFNDAFYDPNGRELENFLLIKPVPNARVSSRFNPKRFHPVLKRYRAHLGVDYAAPRGTKIYAAGDGVVSFVGNKGGYGKTVTIQHSNGYMTLYAHLNGYAKGIKKGKKVKKGQLIAYVGSTGLSTGPHLHLGLYKNGNAINPESVVKITKSELNKNQKIEFNKLKDILNNQIQASFKDHINKAPLEDIANITEI</sequence>
<evidence type="ECO:0000256" key="8">
    <source>
        <dbReference type="SAM" id="SignalP"/>
    </source>
</evidence>
<evidence type="ECO:0000256" key="4">
    <source>
        <dbReference type="ARBA" id="ARBA00022723"/>
    </source>
</evidence>
<dbReference type="CDD" id="cd12797">
    <property type="entry name" value="M23_peptidase"/>
    <property type="match status" value="1"/>
</dbReference>
<comment type="subcellular location">
    <subcellularLocation>
        <location evidence="2">Cell envelope</location>
    </subcellularLocation>
</comment>
<protein>
    <submittedName>
        <fullName evidence="12">Peptidoglycan DD-metalloendopeptidase family protein</fullName>
    </submittedName>
</protein>
<evidence type="ECO:0000256" key="7">
    <source>
        <dbReference type="ARBA" id="ARBA00023049"/>
    </source>
</evidence>